<dbReference type="PANTHER" id="PTHR22835">
    <property type="entry name" value="ZINC FINGER FYVE DOMAIN CONTAINING PROTEIN"/>
    <property type="match status" value="1"/>
</dbReference>
<proteinExistence type="inferred from homology"/>
<sequence>MSLVNLLRSDRPRRGSICPTVVFTFADSLSDGGNRDIEACGKTLSGMFPYDITYGRPTGRYSDGLVIPDFLIQKLHRASNSMAPSLLTISCVTAPRSWVNTAARIALHGALYMVEIGGGDINFGLPLGGGYVINVTIPAVIRGLADGIHNLYAHGARHVLLYNMPRADCSPNYLQSFQQFPVYHYNKDGCIVEIAQLISYFNSQLQALAAELTQEYPGLTVYYFDWFAANTYVLENMDEFGFTNSLQSCCGGGGKFNCDGDGLCGCAPLNHTDAVYTVCEMKKSLERSKDNPEIRASR</sequence>
<dbReference type="Gene3D" id="3.40.50.1110">
    <property type="entry name" value="SGNH hydrolase"/>
    <property type="match status" value="1"/>
</dbReference>
<keyword evidence="3" id="KW-1185">Reference proteome</keyword>
<name>D8REK7_SELML</name>
<dbReference type="HOGENOM" id="CLU_015101_5_0_1"/>
<gene>
    <name evidence="2" type="ORF">SELMODRAFT_410385</name>
</gene>
<evidence type="ECO:0000313" key="2">
    <source>
        <dbReference type="EMBL" id="EFJ29675.1"/>
    </source>
</evidence>
<dbReference type="InterPro" id="IPR001087">
    <property type="entry name" value="GDSL"/>
</dbReference>
<dbReference type="GO" id="GO:0016788">
    <property type="term" value="F:hydrolase activity, acting on ester bonds"/>
    <property type="evidence" value="ECO:0007669"/>
    <property type="project" value="InterPro"/>
</dbReference>
<comment type="similarity">
    <text evidence="1">Belongs to the 'GDSL' lipolytic enzyme family.</text>
</comment>
<evidence type="ECO:0008006" key="4">
    <source>
        <dbReference type="Google" id="ProtNLM"/>
    </source>
</evidence>
<dbReference type="Proteomes" id="UP000001514">
    <property type="component" value="Unassembled WGS sequence"/>
</dbReference>
<dbReference type="STRING" id="88036.D8REK7"/>
<dbReference type="PANTHER" id="PTHR22835:SF659">
    <property type="entry name" value="GDSL LIPASE_ACYLHYDROLASE, PUTATIVE (AFU_ORTHOLOGUE AFUA_2G00510)-RELATED"/>
    <property type="match status" value="1"/>
</dbReference>
<protein>
    <recommendedName>
        <fullName evidence="4">SGNH hydrolase-type esterase domain-containing protein</fullName>
    </recommendedName>
</protein>
<reference evidence="2 3" key="1">
    <citation type="journal article" date="2011" name="Science">
        <title>The Selaginella genome identifies genetic changes associated with the evolution of vascular plants.</title>
        <authorList>
            <person name="Banks J.A."/>
            <person name="Nishiyama T."/>
            <person name="Hasebe M."/>
            <person name="Bowman J.L."/>
            <person name="Gribskov M."/>
            <person name="dePamphilis C."/>
            <person name="Albert V.A."/>
            <person name="Aono N."/>
            <person name="Aoyama T."/>
            <person name="Ambrose B.A."/>
            <person name="Ashton N.W."/>
            <person name="Axtell M.J."/>
            <person name="Barker E."/>
            <person name="Barker M.S."/>
            <person name="Bennetzen J.L."/>
            <person name="Bonawitz N.D."/>
            <person name="Chapple C."/>
            <person name="Cheng C."/>
            <person name="Correa L.G."/>
            <person name="Dacre M."/>
            <person name="DeBarry J."/>
            <person name="Dreyer I."/>
            <person name="Elias M."/>
            <person name="Engstrom E.M."/>
            <person name="Estelle M."/>
            <person name="Feng L."/>
            <person name="Finet C."/>
            <person name="Floyd S.K."/>
            <person name="Frommer W.B."/>
            <person name="Fujita T."/>
            <person name="Gramzow L."/>
            <person name="Gutensohn M."/>
            <person name="Harholt J."/>
            <person name="Hattori M."/>
            <person name="Heyl A."/>
            <person name="Hirai T."/>
            <person name="Hiwatashi Y."/>
            <person name="Ishikawa M."/>
            <person name="Iwata M."/>
            <person name="Karol K.G."/>
            <person name="Koehler B."/>
            <person name="Kolukisaoglu U."/>
            <person name="Kubo M."/>
            <person name="Kurata T."/>
            <person name="Lalonde S."/>
            <person name="Li K."/>
            <person name="Li Y."/>
            <person name="Litt A."/>
            <person name="Lyons E."/>
            <person name="Manning G."/>
            <person name="Maruyama T."/>
            <person name="Michael T.P."/>
            <person name="Mikami K."/>
            <person name="Miyazaki S."/>
            <person name="Morinaga S."/>
            <person name="Murata T."/>
            <person name="Mueller-Roeber B."/>
            <person name="Nelson D.R."/>
            <person name="Obara M."/>
            <person name="Oguri Y."/>
            <person name="Olmstead R.G."/>
            <person name="Onodera N."/>
            <person name="Petersen B.L."/>
            <person name="Pils B."/>
            <person name="Prigge M."/>
            <person name="Rensing S.A."/>
            <person name="Riano-Pachon D.M."/>
            <person name="Roberts A.W."/>
            <person name="Sato Y."/>
            <person name="Scheller H.V."/>
            <person name="Schulz B."/>
            <person name="Schulz C."/>
            <person name="Shakirov E.V."/>
            <person name="Shibagaki N."/>
            <person name="Shinohara N."/>
            <person name="Shippen D.E."/>
            <person name="Soerensen I."/>
            <person name="Sotooka R."/>
            <person name="Sugimoto N."/>
            <person name="Sugita M."/>
            <person name="Sumikawa N."/>
            <person name="Tanurdzic M."/>
            <person name="Theissen G."/>
            <person name="Ulvskov P."/>
            <person name="Wakazuki S."/>
            <person name="Weng J.K."/>
            <person name="Willats W.W."/>
            <person name="Wipf D."/>
            <person name="Wolf P.G."/>
            <person name="Yang L."/>
            <person name="Zimmer A.D."/>
            <person name="Zhu Q."/>
            <person name="Mitros T."/>
            <person name="Hellsten U."/>
            <person name="Loque D."/>
            <person name="Otillar R."/>
            <person name="Salamov A."/>
            <person name="Schmutz J."/>
            <person name="Shapiro H."/>
            <person name="Lindquist E."/>
            <person name="Lucas S."/>
            <person name="Rokhsar D."/>
            <person name="Grigoriev I.V."/>
        </authorList>
    </citation>
    <scope>NUCLEOTIDE SEQUENCE [LARGE SCALE GENOMIC DNA]</scope>
</reference>
<dbReference type="KEGG" id="smo:SELMODRAFT_410385"/>
<accession>D8REK7</accession>
<dbReference type="InParanoid" id="D8REK7"/>
<dbReference type="EMBL" id="GL377577">
    <property type="protein sequence ID" value="EFJ29675.1"/>
    <property type="molecule type" value="Genomic_DNA"/>
</dbReference>
<evidence type="ECO:0000313" key="3">
    <source>
        <dbReference type="Proteomes" id="UP000001514"/>
    </source>
</evidence>
<dbReference type="AlphaFoldDB" id="D8REK7"/>
<evidence type="ECO:0000256" key="1">
    <source>
        <dbReference type="ARBA" id="ARBA00008668"/>
    </source>
</evidence>
<dbReference type="InterPro" id="IPR036514">
    <property type="entry name" value="SGNH_hydro_sf"/>
</dbReference>
<dbReference type="Pfam" id="PF00657">
    <property type="entry name" value="Lipase_GDSL"/>
    <property type="match status" value="1"/>
</dbReference>
<organism evidence="3">
    <name type="scientific">Selaginella moellendorffii</name>
    <name type="common">Spikemoss</name>
    <dbReference type="NCBI Taxonomy" id="88036"/>
    <lineage>
        <taxon>Eukaryota</taxon>
        <taxon>Viridiplantae</taxon>
        <taxon>Streptophyta</taxon>
        <taxon>Embryophyta</taxon>
        <taxon>Tracheophyta</taxon>
        <taxon>Lycopodiopsida</taxon>
        <taxon>Selaginellales</taxon>
        <taxon>Selaginellaceae</taxon>
        <taxon>Selaginella</taxon>
    </lineage>
</organism>
<dbReference type="Gramene" id="EFJ29675">
    <property type="protein sequence ID" value="EFJ29675"/>
    <property type="gene ID" value="SELMODRAFT_410385"/>
</dbReference>
<dbReference type="FunCoup" id="D8REK7">
    <property type="interactions" value="169"/>
</dbReference>